<protein>
    <recommendedName>
        <fullName evidence="3">BrnA antitoxin family protein</fullName>
    </recommendedName>
</protein>
<dbReference type="RefSeq" id="WP_150696554.1">
    <property type="nucleotide sequence ID" value="NZ_CABPRZ010000005.1"/>
</dbReference>
<dbReference type="EMBL" id="CABPRZ010000005">
    <property type="protein sequence ID" value="VVD92320.1"/>
    <property type="molecule type" value="Genomic_DNA"/>
</dbReference>
<evidence type="ECO:0000313" key="1">
    <source>
        <dbReference type="EMBL" id="VVD92320.1"/>
    </source>
</evidence>
<sequence>MSTKRKFHIPTDAEDAALTRAAASDPDNPPLNDQQLAKLRPARKALPELLGTDRAEAILKRRGRPALPVTERKVTLNMRADREVVEAFKATGDGWQTRINEVLREYAQSHHMLETQA</sequence>
<proteinExistence type="predicted"/>
<dbReference type="InterPro" id="IPR025528">
    <property type="entry name" value="BrnA_antitoxin"/>
</dbReference>
<keyword evidence="2" id="KW-1185">Reference proteome</keyword>
<dbReference type="OrthoDB" id="9796641at2"/>
<accession>A0A5E4TWU5</accession>
<dbReference type="Pfam" id="PF14384">
    <property type="entry name" value="BrnA_antitoxin"/>
    <property type="match status" value="1"/>
</dbReference>
<dbReference type="Proteomes" id="UP000414233">
    <property type="component" value="Unassembled WGS sequence"/>
</dbReference>
<gene>
    <name evidence="1" type="ORF">PTE30175_01623</name>
</gene>
<reference evidence="1 2" key="1">
    <citation type="submission" date="2019-08" db="EMBL/GenBank/DDBJ databases">
        <authorList>
            <person name="Peeters C."/>
        </authorList>
    </citation>
    <scope>NUCLEOTIDE SEQUENCE [LARGE SCALE GENOMIC DNA]</scope>
    <source>
        <strain evidence="1 2">LMG 30175</strain>
    </source>
</reference>
<organism evidence="1 2">
    <name type="scientific">Pandoraea terrae</name>
    <dbReference type="NCBI Taxonomy" id="1537710"/>
    <lineage>
        <taxon>Bacteria</taxon>
        <taxon>Pseudomonadati</taxon>
        <taxon>Pseudomonadota</taxon>
        <taxon>Betaproteobacteria</taxon>
        <taxon>Burkholderiales</taxon>
        <taxon>Burkholderiaceae</taxon>
        <taxon>Pandoraea</taxon>
    </lineage>
</organism>
<evidence type="ECO:0008006" key="3">
    <source>
        <dbReference type="Google" id="ProtNLM"/>
    </source>
</evidence>
<dbReference type="AlphaFoldDB" id="A0A5E4TWU5"/>
<evidence type="ECO:0000313" key="2">
    <source>
        <dbReference type="Proteomes" id="UP000414233"/>
    </source>
</evidence>
<name>A0A5E4TWU5_9BURK</name>